<dbReference type="AlphaFoldDB" id="A0A327ZH39"/>
<gene>
    <name evidence="1" type="ORF">B0I29_10313</name>
</gene>
<proteinExistence type="predicted"/>
<evidence type="ECO:0000313" key="1">
    <source>
        <dbReference type="EMBL" id="RAK39988.1"/>
    </source>
</evidence>
<dbReference type="Proteomes" id="UP000249341">
    <property type="component" value="Unassembled WGS sequence"/>
</dbReference>
<dbReference type="RefSeq" id="WP_181557723.1">
    <property type="nucleotide sequence ID" value="NZ_JACHWI010000009.1"/>
</dbReference>
<reference evidence="1 2" key="1">
    <citation type="submission" date="2018-06" db="EMBL/GenBank/DDBJ databases">
        <title>Genomic Encyclopedia of Type Strains, Phase III (KMG-III): the genomes of soil and plant-associated and newly described type strains.</title>
        <authorList>
            <person name="Whitman W."/>
        </authorList>
    </citation>
    <scope>NUCLEOTIDE SEQUENCE [LARGE SCALE GENOMIC DNA]</scope>
    <source>
        <strain evidence="1 2">CGMCC 4.7090</strain>
    </source>
</reference>
<dbReference type="EMBL" id="QLMJ01000003">
    <property type="protein sequence ID" value="RAK39988.1"/>
    <property type="molecule type" value="Genomic_DNA"/>
</dbReference>
<accession>A0A327ZH39</accession>
<organism evidence="1 2">
    <name type="scientific">Actinoplanes lutulentus</name>
    <dbReference type="NCBI Taxonomy" id="1287878"/>
    <lineage>
        <taxon>Bacteria</taxon>
        <taxon>Bacillati</taxon>
        <taxon>Actinomycetota</taxon>
        <taxon>Actinomycetes</taxon>
        <taxon>Micromonosporales</taxon>
        <taxon>Micromonosporaceae</taxon>
        <taxon>Actinoplanes</taxon>
    </lineage>
</organism>
<sequence>MPKELGTAARQALVALMVHVKVASNPELRSRYRFTITREAREELEKAGLITVRKGLRNANFHELTDEGWAVAERELTSPPPAGLTAPWLLHYATLRHIARLSARAGYRLADVYAGPDGVEERIREAYSGLAKQGGDLVSLAALRAKLTDVPRAELDRILHEMDRRREIHLDPDPNRKALTDRAKEAAIAIGGEDKHLISIGRP</sequence>
<evidence type="ECO:0000313" key="2">
    <source>
        <dbReference type="Proteomes" id="UP000249341"/>
    </source>
</evidence>
<name>A0A327ZH39_9ACTN</name>
<keyword evidence="2" id="KW-1185">Reference proteome</keyword>
<protein>
    <submittedName>
        <fullName evidence="1">Uncharacterized protein</fullName>
    </submittedName>
</protein>
<comment type="caution">
    <text evidence="1">The sequence shown here is derived from an EMBL/GenBank/DDBJ whole genome shotgun (WGS) entry which is preliminary data.</text>
</comment>